<sequence>MTFYALTMKLIRSILVACIMLFLTYTLCHWKFMKDTPSYRESNIHKALIAAKTKAEDIRWIHDTCSELNHTAFIYTTETPPESDLLIPRSARGREAAAYLSFIIDYYHELPAYSIFIHANQEQWHNDLFGPRTRDVLRHLRYEAVDAQGYVNLRCMENPGCPISANPLNPTQNDISRDDVRAHLAEIYMDLFAVPRENVPKHIGGVCCAQFAVSRKQILRRPRRDYERMLRWVAETQTTDDFGVGWVMEKVWHIVFGMEAIYCPQYNQCRCDNYGWCGPLQSGDILTPVAAARN</sequence>
<dbReference type="AlphaFoldDB" id="A0A0J6FSS1"/>
<reference evidence="1 2" key="1">
    <citation type="submission" date="2007-06" db="EMBL/GenBank/DDBJ databases">
        <title>The Genome Sequence of Coccidioides posadasii RMSCC_3488.</title>
        <authorList>
            <consortium name="Coccidioides Genome Resources Consortium"/>
            <consortium name="The Broad Institute Genome Sequencing Platform"/>
            <person name="Henn M.R."/>
            <person name="Sykes S."/>
            <person name="Young S."/>
            <person name="Jaffe D."/>
            <person name="Berlin A."/>
            <person name="Alvarez P."/>
            <person name="Butler J."/>
            <person name="Gnerre S."/>
            <person name="Grabherr M."/>
            <person name="Mauceli E."/>
            <person name="Brockman W."/>
            <person name="Kodira C."/>
            <person name="Alvarado L."/>
            <person name="Zeng Q."/>
            <person name="Crawford M."/>
            <person name="Antoine C."/>
            <person name="Devon K."/>
            <person name="Galgiani J."/>
            <person name="Orsborn K."/>
            <person name="Lewis M.L."/>
            <person name="Nusbaum C."/>
            <person name="Galagan J."/>
            <person name="Birren B."/>
        </authorList>
    </citation>
    <scope>NUCLEOTIDE SEQUENCE [LARGE SCALE GENOMIC DNA]</scope>
    <source>
        <strain evidence="1 2">RMSCC 3488</strain>
    </source>
</reference>
<organism evidence="1 2">
    <name type="scientific">Coccidioides posadasii RMSCC 3488</name>
    <dbReference type="NCBI Taxonomy" id="454284"/>
    <lineage>
        <taxon>Eukaryota</taxon>
        <taxon>Fungi</taxon>
        <taxon>Dikarya</taxon>
        <taxon>Ascomycota</taxon>
        <taxon>Pezizomycotina</taxon>
        <taxon>Eurotiomycetes</taxon>
        <taxon>Eurotiomycetidae</taxon>
        <taxon>Onygenales</taxon>
        <taxon>Onygenaceae</taxon>
        <taxon>Coccidioides</taxon>
    </lineage>
</organism>
<reference evidence="2" key="3">
    <citation type="journal article" date="2010" name="Genome Res.">
        <title>Population genomic sequencing of Coccidioides fungi reveals recent hybridization and transposon control.</title>
        <authorList>
            <person name="Neafsey D.E."/>
            <person name="Barker B.M."/>
            <person name="Sharpton T.J."/>
            <person name="Stajich J.E."/>
            <person name="Park D.J."/>
            <person name="Whiston E."/>
            <person name="Hung C.-Y."/>
            <person name="McMahan C."/>
            <person name="White J."/>
            <person name="Sykes S."/>
            <person name="Heiman D."/>
            <person name="Young S."/>
            <person name="Zeng Q."/>
            <person name="Abouelleil A."/>
            <person name="Aftuck L."/>
            <person name="Bessette D."/>
            <person name="Brown A."/>
            <person name="FitzGerald M."/>
            <person name="Lui A."/>
            <person name="Macdonald J.P."/>
            <person name="Priest M."/>
            <person name="Orbach M.J."/>
            <person name="Galgiani J.N."/>
            <person name="Kirkland T.N."/>
            <person name="Cole G.T."/>
            <person name="Birren B.W."/>
            <person name="Henn M.R."/>
            <person name="Taylor J.W."/>
            <person name="Rounsley S.D."/>
        </authorList>
    </citation>
    <scope>NUCLEOTIDE SEQUENCE [LARGE SCALE GENOMIC DNA]</scope>
    <source>
        <strain evidence="2">RMSCC 3488</strain>
    </source>
</reference>
<gene>
    <name evidence="1" type="ORF">CPAG_08759</name>
</gene>
<evidence type="ECO:0000313" key="1">
    <source>
        <dbReference type="EMBL" id="KMM72465.1"/>
    </source>
</evidence>
<evidence type="ECO:0000313" key="2">
    <source>
        <dbReference type="Proteomes" id="UP000054567"/>
    </source>
</evidence>
<reference evidence="2" key="2">
    <citation type="journal article" date="2009" name="Genome Res.">
        <title>Comparative genomic analyses of the human fungal pathogens Coccidioides and their relatives.</title>
        <authorList>
            <person name="Sharpton T.J."/>
            <person name="Stajich J.E."/>
            <person name="Rounsley S.D."/>
            <person name="Gardner M.J."/>
            <person name="Wortman J.R."/>
            <person name="Jordar V.S."/>
            <person name="Maiti R."/>
            <person name="Kodira C.D."/>
            <person name="Neafsey D.E."/>
            <person name="Zeng Q."/>
            <person name="Hung C.-Y."/>
            <person name="McMahan C."/>
            <person name="Muszewska A."/>
            <person name="Grynberg M."/>
            <person name="Mandel M.A."/>
            <person name="Kellner E.M."/>
            <person name="Barker B.M."/>
            <person name="Galgiani J.N."/>
            <person name="Orbach M.J."/>
            <person name="Kirkland T.N."/>
            <person name="Cole G.T."/>
            <person name="Henn M.R."/>
            <person name="Birren B.W."/>
            <person name="Taylor J.W."/>
        </authorList>
    </citation>
    <scope>NUCLEOTIDE SEQUENCE [LARGE SCALE GENOMIC DNA]</scope>
    <source>
        <strain evidence="2">RMSCC 3488</strain>
    </source>
</reference>
<dbReference type="OrthoDB" id="4195950at2759"/>
<protein>
    <recommendedName>
        <fullName evidence="3">DUF3431 domain-containing protein</fullName>
    </recommendedName>
</protein>
<dbReference type="EMBL" id="DS268114">
    <property type="protein sequence ID" value="KMM72465.1"/>
    <property type="molecule type" value="Genomic_DNA"/>
</dbReference>
<evidence type="ECO:0008006" key="3">
    <source>
        <dbReference type="Google" id="ProtNLM"/>
    </source>
</evidence>
<proteinExistence type="predicted"/>
<dbReference type="PANTHER" id="PTHR37490:SF2">
    <property type="match status" value="1"/>
</dbReference>
<name>A0A0J6FSS1_COCPO</name>
<dbReference type="VEuPathDB" id="FungiDB:CPAG_08759"/>
<dbReference type="PANTHER" id="PTHR37490">
    <property type="entry name" value="EXPRESSED PROTEIN"/>
    <property type="match status" value="1"/>
</dbReference>
<accession>A0A0J6FSS1</accession>
<dbReference type="Proteomes" id="UP000054567">
    <property type="component" value="Unassembled WGS sequence"/>
</dbReference>
<dbReference type="InterPro" id="IPR021838">
    <property type="entry name" value="DUF3431"/>
</dbReference>
<dbReference type="Pfam" id="PF11913">
    <property type="entry name" value="DUF3431"/>
    <property type="match status" value="1"/>
</dbReference>